<dbReference type="PRINTS" id="PR00914">
    <property type="entry name" value="LVIRUSRNAPOL"/>
</dbReference>
<keyword evidence="1 8" id="KW-0696">RNA-directed RNA polymerase</keyword>
<dbReference type="InterPro" id="IPR001205">
    <property type="entry name" value="RNA-dir_pol_C"/>
</dbReference>
<comment type="catalytic activity">
    <reaction evidence="6">
        <text>RNA(n) + a ribonucleoside 5'-triphosphate = RNA(n+1) + diphosphate</text>
        <dbReference type="Rhea" id="RHEA:21248"/>
        <dbReference type="Rhea" id="RHEA-COMP:14527"/>
        <dbReference type="Rhea" id="RHEA-COMP:17342"/>
        <dbReference type="ChEBI" id="CHEBI:33019"/>
        <dbReference type="ChEBI" id="CHEBI:61557"/>
        <dbReference type="ChEBI" id="CHEBI:140395"/>
        <dbReference type="EC" id="2.7.7.48"/>
    </reaction>
</comment>
<dbReference type="EMBL" id="MZ771233">
    <property type="protein sequence ID" value="UCR92585.1"/>
    <property type="molecule type" value="Genomic_RNA"/>
</dbReference>
<evidence type="ECO:0000256" key="6">
    <source>
        <dbReference type="ARBA" id="ARBA00048744"/>
    </source>
</evidence>
<evidence type="ECO:0000313" key="8">
    <source>
        <dbReference type="EMBL" id="UCR92585.1"/>
    </source>
</evidence>
<dbReference type="GO" id="GO:0000166">
    <property type="term" value="F:nucleotide binding"/>
    <property type="evidence" value="ECO:0007669"/>
    <property type="project" value="UniProtKB-KW"/>
</dbReference>
<name>A0A8K1J8R7_9VIRU</name>
<keyword evidence="5" id="KW-0693">Viral RNA replication</keyword>
<organism evidence="8">
    <name type="scientific">Solemoviridae sp</name>
    <dbReference type="NCBI Taxonomy" id="2715208"/>
    <lineage>
        <taxon>Viruses</taxon>
        <taxon>Riboviria</taxon>
        <taxon>Orthornavirae</taxon>
        <taxon>Pisuviricota</taxon>
        <taxon>Pisoniviricetes</taxon>
        <taxon>Sobelivirales</taxon>
        <taxon>Solemoviridae</taxon>
    </lineage>
</organism>
<feature type="domain" description="RNA-directed RNA polymerase C-terminal" evidence="7">
    <location>
        <begin position="27"/>
        <end position="270"/>
    </location>
</feature>
<dbReference type="GO" id="GO:0003723">
    <property type="term" value="F:RNA binding"/>
    <property type="evidence" value="ECO:0007669"/>
    <property type="project" value="InterPro"/>
</dbReference>
<keyword evidence="2" id="KW-0808">Transferase</keyword>
<reference evidence="8" key="1">
    <citation type="submission" date="2021-07" db="EMBL/GenBank/DDBJ databases">
        <authorList>
            <person name="Konstantinidis K."/>
            <person name="Dovrolis N."/>
            <person name="Maria M."/>
            <person name="Nearchou A."/>
            <person name="de Courcy Williams M."/>
            <person name="Veletza S."/>
            <person name="Karakasiliotis I."/>
        </authorList>
    </citation>
    <scope>NUCLEOTIDE SEQUENCE</scope>
    <source>
        <strain evidence="8">KA</strain>
    </source>
</reference>
<keyword evidence="4" id="KW-0547">Nucleotide-binding</keyword>
<evidence type="ECO:0000256" key="1">
    <source>
        <dbReference type="ARBA" id="ARBA00022484"/>
    </source>
</evidence>
<evidence type="ECO:0000256" key="3">
    <source>
        <dbReference type="ARBA" id="ARBA00022695"/>
    </source>
</evidence>
<dbReference type="GO" id="GO:0006351">
    <property type="term" value="P:DNA-templated transcription"/>
    <property type="evidence" value="ECO:0007669"/>
    <property type="project" value="InterPro"/>
</dbReference>
<dbReference type="GO" id="GO:0003968">
    <property type="term" value="F:RNA-directed RNA polymerase activity"/>
    <property type="evidence" value="ECO:0007669"/>
    <property type="project" value="UniProtKB-KW"/>
</dbReference>
<evidence type="ECO:0000259" key="7">
    <source>
        <dbReference type="Pfam" id="PF00680"/>
    </source>
</evidence>
<evidence type="ECO:0000256" key="5">
    <source>
        <dbReference type="ARBA" id="ARBA00022953"/>
    </source>
</evidence>
<protein>
    <submittedName>
        <fullName evidence="8">RNA-dependent RNA polymerase</fullName>
    </submittedName>
</protein>
<evidence type="ECO:0000256" key="2">
    <source>
        <dbReference type="ARBA" id="ARBA00022679"/>
    </source>
</evidence>
<keyword evidence="3" id="KW-0548">Nucleotidyltransferase</keyword>
<sequence length="376" mass="44438">MEKAYTESVWNLPDDFLSHENFLISVRRLDFRSSPGIPYCREYTTNGEWLKWDGLRADPIQLQRLWYDVNDVFKGVYDIKYRVFLKMEPHKIKKCLDKRWRLIVAAPLCVQVAWHMLFDYQNDLQIQIAIRLPSQQGITLYGGDWKRYYASWIQSGLTCSLDKSAWDWTAPHWALNLDLEFRYRLSRGRLKQQWREIAQRLYDDMFVSPTLVTTDGYIFQQMYPGIMKSGCVNTISTNSHCQVFLHLLVADVLGIPDYPNPACLGDDTLNSLYHVTPECVEVYKTYGIQIKTVNEMMEFAGHVFKETGPVPAYRMKHMMKFSHQPDDLLEEYLNTMCRLYVKDRSMYNFWSDMAMSMGYKIHLSYEANSYWFDVSE</sequence>
<accession>A0A8K1J8R7</accession>
<dbReference type="SUPFAM" id="SSF56672">
    <property type="entry name" value="DNA/RNA polymerases"/>
    <property type="match status" value="1"/>
</dbReference>
<proteinExistence type="predicted"/>
<evidence type="ECO:0000256" key="4">
    <source>
        <dbReference type="ARBA" id="ARBA00022741"/>
    </source>
</evidence>
<dbReference type="InterPro" id="IPR043502">
    <property type="entry name" value="DNA/RNA_pol_sf"/>
</dbReference>
<dbReference type="Pfam" id="PF00680">
    <property type="entry name" value="RdRP_1"/>
    <property type="match status" value="1"/>
</dbReference>
<dbReference type="InterPro" id="IPR001795">
    <property type="entry name" value="RNA-dir_pol_luteovirus"/>
</dbReference>